<dbReference type="AlphaFoldDB" id="A0A6B0S764"/>
<accession>A0A6B0S764</accession>
<comment type="caution">
    <text evidence="1">The sequence shown here is derived from an EMBL/GenBank/DDBJ whole genome shotgun (WGS) entry which is preliminary data.</text>
</comment>
<dbReference type="Proteomes" id="UP000322234">
    <property type="component" value="Unassembled WGS sequence"/>
</dbReference>
<gene>
    <name evidence="1" type="ORF">E5288_WYG002971</name>
</gene>
<protein>
    <submittedName>
        <fullName evidence="1">Uncharacterized protein</fullName>
    </submittedName>
</protein>
<sequence length="159" mass="17625">MLRPGAPTHSGILVMSHYVYCFRFLHSDSVARAEPQGRLVKIQVNMGEAAAFEMIDYEVASEIFDGSVVPGVTDVVVFSNVCLMSAKVTGIDFEDIDNEGALRHPQAIQFLTSVFTRSLLVLLSPFRPYDRFGFFFLTLDILSMDMVFLCTLASSNDGI</sequence>
<keyword evidence="2" id="KW-1185">Reference proteome</keyword>
<evidence type="ECO:0000313" key="1">
    <source>
        <dbReference type="EMBL" id="MXQ96717.1"/>
    </source>
</evidence>
<evidence type="ECO:0000313" key="2">
    <source>
        <dbReference type="Proteomes" id="UP000322234"/>
    </source>
</evidence>
<dbReference type="EMBL" id="VBQZ03000171">
    <property type="protein sequence ID" value="MXQ96717.1"/>
    <property type="molecule type" value="Genomic_DNA"/>
</dbReference>
<proteinExistence type="predicted"/>
<name>A0A6B0S764_9CETA</name>
<organism evidence="1 2">
    <name type="scientific">Bos mutus</name>
    <name type="common">wild yak</name>
    <dbReference type="NCBI Taxonomy" id="72004"/>
    <lineage>
        <taxon>Eukaryota</taxon>
        <taxon>Metazoa</taxon>
        <taxon>Chordata</taxon>
        <taxon>Craniata</taxon>
        <taxon>Vertebrata</taxon>
        <taxon>Euteleostomi</taxon>
        <taxon>Mammalia</taxon>
        <taxon>Eutheria</taxon>
        <taxon>Laurasiatheria</taxon>
        <taxon>Artiodactyla</taxon>
        <taxon>Ruminantia</taxon>
        <taxon>Pecora</taxon>
        <taxon>Bovidae</taxon>
        <taxon>Bovinae</taxon>
        <taxon>Bos</taxon>
    </lineage>
</organism>
<reference evidence="1" key="1">
    <citation type="submission" date="2019-10" db="EMBL/GenBank/DDBJ databases">
        <title>The sequence and de novo assembly of the wild yak genome.</title>
        <authorList>
            <person name="Liu Y."/>
        </authorList>
    </citation>
    <scope>NUCLEOTIDE SEQUENCE [LARGE SCALE GENOMIC DNA]</scope>
    <source>
        <strain evidence="1">WY2019</strain>
    </source>
</reference>